<keyword evidence="2" id="KW-1185">Reference proteome</keyword>
<dbReference type="Proteomes" id="UP000796761">
    <property type="component" value="Unassembled WGS sequence"/>
</dbReference>
<comment type="caution">
    <text evidence="1">The sequence shown here is derived from an EMBL/GenBank/DDBJ whole genome shotgun (WGS) entry which is preliminary data.</text>
</comment>
<dbReference type="AlphaFoldDB" id="A0A8K1LIA7"/>
<proteinExistence type="predicted"/>
<evidence type="ECO:0000313" key="2">
    <source>
        <dbReference type="Proteomes" id="UP000796761"/>
    </source>
</evidence>
<organism evidence="1 2">
    <name type="scientific">Zosterops borbonicus</name>
    <dbReference type="NCBI Taxonomy" id="364589"/>
    <lineage>
        <taxon>Eukaryota</taxon>
        <taxon>Metazoa</taxon>
        <taxon>Chordata</taxon>
        <taxon>Craniata</taxon>
        <taxon>Vertebrata</taxon>
        <taxon>Euteleostomi</taxon>
        <taxon>Archelosauria</taxon>
        <taxon>Archosauria</taxon>
        <taxon>Dinosauria</taxon>
        <taxon>Saurischia</taxon>
        <taxon>Theropoda</taxon>
        <taxon>Coelurosauria</taxon>
        <taxon>Aves</taxon>
        <taxon>Neognathae</taxon>
        <taxon>Neoaves</taxon>
        <taxon>Telluraves</taxon>
        <taxon>Australaves</taxon>
        <taxon>Passeriformes</taxon>
        <taxon>Sylvioidea</taxon>
        <taxon>Zosteropidae</taxon>
        <taxon>Zosterops</taxon>
    </lineage>
</organism>
<accession>A0A8K1LIA7</accession>
<dbReference type="EMBL" id="SWJQ01000419">
    <property type="protein sequence ID" value="TRZ14658.1"/>
    <property type="molecule type" value="Genomic_DNA"/>
</dbReference>
<reference evidence="1" key="1">
    <citation type="submission" date="2019-04" db="EMBL/GenBank/DDBJ databases">
        <title>Genome assembly of Zosterops borbonicus 15179.</title>
        <authorList>
            <person name="Leroy T."/>
            <person name="Anselmetti Y."/>
            <person name="Tilak M.-K."/>
            <person name="Nabholz B."/>
        </authorList>
    </citation>
    <scope>NUCLEOTIDE SEQUENCE</scope>
    <source>
        <strain evidence="1">HGM_15179</strain>
        <tissue evidence="1">Muscle</tissue>
    </source>
</reference>
<sequence length="104" mass="11003">MSGDTWGSFLSGWEWFGSSSLGGASHTGVMKCVMSLVSLDGPLTEDIPVEEIRNTGMMKCVVSLVSFNGPLTGDKGHWDDGMCDVIGSFNGPLTGDIPMESGKR</sequence>
<evidence type="ECO:0000313" key="1">
    <source>
        <dbReference type="EMBL" id="TRZ14658.1"/>
    </source>
</evidence>
<dbReference type="OrthoDB" id="10555034at2759"/>
<gene>
    <name evidence="1" type="ORF">HGM15179_012455</name>
</gene>
<protein>
    <submittedName>
        <fullName evidence="1">Uncharacterized protein</fullName>
    </submittedName>
</protein>
<name>A0A8K1LIA7_9PASS</name>